<dbReference type="PANTHER" id="PTHR37947">
    <property type="entry name" value="BLL2462 PROTEIN"/>
    <property type="match status" value="1"/>
</dbReference>
<keyword evidence="3" id="KW-1185">Reference proteome</keyword>
<keyword evidence="1" id="KW-0472">Membrane</keyword>
<dbReference type="PROSITE" id="PS50194">
    <property type="entry name" value="FILAMIN_REPEAT"/>
    <property type="match status" value="1"/>
</dbReference>
<dbReference type="AlphaFoldDB" id="A0A5C6E6Z1"/>
<dbReference type="EMBL" id="SJPY01000003">
    <property type="protein sequence ID" value="TWU43236.1"/>
    <property type="molecule type" value="Genomic_DNA"/>
</dbReference>
<name>A0A5C6E6Z1_9BACT</name>
<feature type="transmembrane region" description="Helical" evidence="1">
    <location>
        <begin position="12"/>
        <end position="32"/>
    </location>
</feature>
<sequence length="756" mass="83345">MNVTSSLTFAWTTWTAAIAIMAVAATVTLGWIACRRTRWRRSTILLETLRVLAVALAAVLLGGPQWVQQYRPESKPVVAVLWDDSASMTTHDVARSGVAATSATSRGEAIERLTLPETWSTIADRAEILIQPFAEAEQLAASDNTVNEISNRHGDPDADDFNEAGTDLASPLVNVANKNKHLLGIILASDGDWNMGAAPVQAASRLRLLGVPVFSFPVGSKTRLPDVELLSFDVPTFAVSGKRVRIPFSIDSSLPRDHGVTVTMKSASGDEVSKDIRIAAMGRTNESIDWLPTELGDETLSLSIPRQADEIRDDNNSSSAPIQIRQERLRVLVIESLPRWEYRYLRNALSRDPGVEVSCLLFHPGLDKRGGGNSDYIKEFPATKEELARYDVIFLGDVGTDEGQLTPEQCDWLAGLVREQASGLVFLPGWLGHQFSLLETELADLIPVLLEEGQPGGWGSRTPQHFELTQTGRRSLLTKLADTQDENLEVWENLPGFQWYAPVLAAKPGTETLAVHQEMSNQYGRLPLLVTRSVGAGKVLFMATDGAWRWRKGVEDLYHYRFWGQVVRWMAYQRNMVQGETMRLYYSPEQPQERQTITFNANVMETSGEPLSGGNVTLMIEPPSGAATSVHFEATGDAWGAFSGRFTPRQAGEHRLTLQCKETGKTLESKIVVQGVALEQVGKPARPDVLEEISRVTRGQTLSLDRVDDCLQLLSAMPDPPPAIRRIPLWSHPLVVGSFILLLGIFWVGRKGVGLI</sequence>
<dbReference type="SUPFAM" id="SSF52317">
    <property type="entry name" value="Class I glutamine amidotransferase-like"/>
    <property type="match status" value="1"/>
</dbReference>
<dbReference type="Gene3D" id="3.40.50.880">
    <property type="match status" value="1"/>
</dbReference>
<gene>
    <name evidence="2" type="ORF">Q31b_22740</name>
</gene>
<accession>A0A5C6E6Z1</accession>
<comment type="caution">
    <text evidence="2">The sequence shown here is derived from an EMBL/GenBank/DDBJ whole genome shotgun (WGS) entry which is preliminary data.</text>
</comment>
<proteinExistence type="predicted"/>
<dbReference type="PANTHER" id="PTHR37947:SF1">
    <property type="entry name" value="BLL2462 PROTEIN"/>
    <property type="match status" value="1"/>
</dbReference>
<feature type="transmembrane region" description="Helical" evidence="1">
    <location>
        <begin position="44"/>
        <end position="67"/>
    </location>
</feature>
<reference evidence="2 3" key="1">
    <citation type="submission" date="2019-02" db="EMBL/GenBank/DDBJ databases">
        <title>Deep-cultivation of Planctomycetes and their phenomic and genomic characterization uncovers novel biology.</title>
        <authorList>
            <person name="Wiegand S."/>
            <person name="Jogler M."/>
            <person name="Boedeker C."/>
            <person name="Pinto D."/>
            <person name="Vollmers J."/>
            <person name="Rivas-Marin E."/>
            <person name="Kohn T."/>
            <person name="Peeters S.H."/>
            <person name="Heuer A."/>
            <person name="Rast P."/>
            <person name="Oberbeckmann S."/>
            <person name="Bunk B."/>
            <person name="Jeske O."/>
            <person name="Meyerdierks A."/>
            <person name="Storesund J.E."/>
            <person name="Kallscheuer N."/>
            <person name="Luecker S."/>
            <person name="Lage O.M."/>
            <person name="Pohl T."/>
            <person name="Merkel B.J."/>
            <person name="Hornburger P."/>
            <person name="Mueller R.-W."/>
            <person name="Bruemmer F."/>
            <person name="Labrenz M."/>
            <person name="Spormann A.M."/>
            <person name="Op Den Camp H."/>
            <person name="Overmann J."/>
            <person name="Amann R."/>
            <person name="Jetten M.S.M."/>
            <person name="Mascher T."/>
            <person name="Medema M.H."/>
            <person name="Devos D.P."/>
            <person name="Kaster A.-K."/>
            <person name="Ovreas L."/>
            <person name="Rohde M."/>
            <person name="Galperin M.Y."/>
            <person name="Jogler C."/>
        </authorList>
    </citation>
    <scope>NUCLEOTIDE SEQUENCE [LARGE SCALE GENOMIC DNA]</scope>
    <source>
        <strain evidence="2 3">Q31b</strain>
    </source>
</reference>
<dbReference type="Proteomes" id="UP000315471">
    <property type="component" value="Unassembled WGS sequence"/>
</dbReference>
<dbReference type="InterPro" id="IPR029062">
    <property type="entry name" value="Class_I_gatase-like"/>
</dbReference>
<dbReference type="OrthoDB" id="252901at2"/>
<keyword evidence="1" id="KW-0812">Transmembrane</keyword>
<feature type="transmembrane region" description="Helical" evidence="1">
    <location>
        <begin position="729"/>
        <end position="749"/>
    </location>
</feature>
<dbReference type="InterPro" id="IPR036465">
    <property type="entry name" value="vWFA_dom_sf"/>
</dbReference>
<protein>
    <recommendedName>
        <fullName evidence="4">Glutamine amidotransferase domain-containing protein</fullName>
    </recommendedName>
</protein>
<evidence type="ECO:0008006" key="4">
    <source>
        <dbReference type="Google" id="ProtNLM"/>
    </source>
</evidence>
<evidence type="ECO:0000313" key="3">
    <source>
        <dbReference type="Proteomes" id="UP000315471"/>
    </source>
</evidence>
<organism evidence="2 3">
    <name type="scientific">Novipirellula aureliae</name>
    <dbReference type="NCBI Taxonomy" id="2527966"/>
    <lineage>
        <taxon>Bacteria</taxon>
        <taxon>Pseudomonadati</taxon>
        <taxon>Planctomycetota</taxon>
        <taxon>Planctomycetia</taxon>
        <taxon>Pirellulales</taxon>
        <taxon>Pirellulaceae</taxon>
        <taxon>Novipirellula</taxon>
    </lineage>
</organism>
<keyword evidence="1" id="KW-1133">Transmembrane helix</keyword>
<evidence type="ECO:0000313" key="2">
    <source>
        <dbReference type="EMBL" id="TWU43236.1"/>
    </source>
</evidence>
<dbReference type="Gene3D" id="3.40.50.410">
    <property type="entry name" value="von Willebrand factor, type A domain"/>
    <property type="match status" value="1"/>
</dbReference>
<evidence type="ECO:0000256" key="1">
    <source>
        <dbReference type="SAM" id="Phobius"/>
    </source>
</evidence>
<dbReference type="InterPro" id="IPR017868">
    <property type="entry name" value="Filamin/ABP280_repeat-like"/>
</dbReference>